<keyword evidence="10" id="KW-1185">Reference proteome</keyword>
<dbReference type="CDD" id="cd00190">
    <property type="entry name" value="Tryp_SPc"/>
    <property type="match status" value="1"/>
</dbReference>
<dbReference type="InterPro" id="IPR009003">
    <property type="entry name" value="Peptidase_S1_PA"/>
</dbReference>
<feature type="compositionally biased region" description="Basic and acidic residues" evidence="7">
    <location>
        <begin position="7"/>
        <end position="47"/>
    </location>
</feature>
<evidence type="ECO:0000259" key="8">
    <source>
        <dbReference type="PROSITE" id="PS50240"/>
    </source>
</evidence>
<dbReference type="InterPro" id="IPR018114">
    <property type="entry name" value="TRYPSIN_HIS"/>
</dbReference>
<dbReference type="PROSITE" id="PS00134">
    <property type="entry name" value="TRYPSIN_HIS"/>
    <property type="match status" value="1"/>
</dbReference>
<keyword evidence="1 6" id="KW-0645">Protease</keyword>
<dbReference type="Proteomes" id="UP001311232">
    <property type="component" value="Unassembled WGS sequence"/>
</dbReference>
<dbReference type="AlphaFoldDB" id="A0AAV9RE10"/>
<reference evidence="9 10" key="1">
    <citation type="submission" date="2021-06" db="EMBL/GenBank/DDBJ databases">
        <authorList>
            <person name="Palmer J.M."/>
        </authorList>
    </citation>
    <scope>NUCLEOTIDE SEQUENCE [LARGE SCALE GENOMIC DNA]</scope>
    <source>
        <strain evidence="9 10">MEX-2019</strain>
        <tissue evidence="9">Muscle</tissue>
    </source>
</reference>
<dbReference type="InterPro" id="IPR043504">
    <property type="entry name" value="Peptidase_S1_PA_chymotrypsin"/>
</dbReference>
<keyword evidence="3 6" id="KW-0378">Hydrolase</keyword>
<feature type="region of interest" description="Disordered" evidence="7">
    <location>
        <begin position="1"/>
        <end position="47"/>
    </location>
</feature>
<keyword evidence="4 6" id="KW-0720">Serine protease</keyword>
<evidence type="ECO:0000256" key="2">
    <source>
        <dbReference type="ARBA" id="ARBA00022729"/>
    </source>
</evidence>
<dbReference type="PRINTS" id="PR00722">
    <property type="entry name" value="CHYMOTRYPSIN"/>
</dbReference>
<dbReference type="Gene3D" id="2.40.10.10">
    <property type="entry name" value="Trypsin-like serine proteases"/>
    <property type="match status" value="3"/>
</dbReference>
<dbReference type="FunFam" id="2.40.10.10:FF:000024">
    <property type="entry name" value="Serine protease 53"/>
    <property type="match status" value="1"/>
</dbReference>
<evidence type="ECO:0000256" key="7">
    <source>
        <dbReference type="SAM" id="MobiDB-lite"/>
    </source>
</evidence>
<dbReference type="InterPro" id="IPR033116">
    <property type="entry name" value="TRYPSIN_SER"/>
</dbReference>
<gene>
    <name evidence="9" type="ORF">CRENBAI_004599</name>
</gene>
<dbReference type="InterPro" id="IPR001314">
    <property type="entry name" value="Peptidase_S1A"/>
</dbReference>
<dbReference type="PANTHER" id="PTHR24252">
    <property type="entry name" value="ACROSIN-RELATED"/>
    <property type="match status" value="1"/>
</dbReference>
<name>A0AAV9RE10_9TELE</name>
<evidence type="ECO:0000256" key="5">
    <source>
        <dbReference type="ARBA" id="ARBA00023157"/>
    </source>
</evidence>
<accession>A0AAV9RE10</accession>
<evidence type="ECO:0000256" key="4">
    <source>
        <dbReference type="ARBA" id="ARBA00022825"/>
    </source>
</evidence>
<dbReference type="PROSITE" id="PS00135">
    <property type="entry name" value="TRYPSIN_SER"/>
    <property type="match status" value="1"/>
</dbReference>
<keyword evidence="2" id="KW-0732">Signal</keyword>
<organism evidence="9 10">
    <name type="scientific">Crenichthys baileyi</name>
    <name type="common">White River springfish</name>
    <dbReference type="NCBI Taxonomy" id="28760"/>
    <lineage>
        <taxon>Eukaryota</taxon>
        <taxon>Metazoa</taxon>
        <taxon>Chordata</taxon>
        <taxon>Craniata</taxon>
        <taxon>Vertebrata</taxon>
        <taxon>Euteleostomi</taxon>
        <taxon>Actinopterygii</taxon>
        <taxon>Neopterygii</taxon>
        <taxon>Teleostei</taxon>
        <taxon>Neoteleostei</taxon>
        <taxon>Acanthomorphata</taxon>
        <taxon>Ovalentaria</taxon>
        <taxon>Atherinomorphae</taxon>
        <taxon>Cyprinodontiformes</taxon>
        <taxon>Goodeidae</taxon>
        <taxon>Crenichthys</taxon>
    </lineage>
</organism>
<comment type="caution">
    <text evidence="9">The sequence shown here is derived from an EMBL/GenBank/DDBJ whole genome shotgun (WGS) entry which is preliminary data.</text>
</comment>
<evidence type="ECO:0000256" key="3">
    <source>
        <dbReference type="ARBA" id="ARBA00022801"/>
    </source>
</evidence>
<dbReference type="SMART" id="SM00020">
    <property type="entry name" value="Tryp_SPc"/>
    <property type="match status" value="1"/>
</dbReference>
<keyword evidence="5" id="KW-1015">Disulfide bond</keyword>
<dbReference type="SUPFAM" id="SSF50494">
    <property type="entry name" value="Trypsin-like serine proteases"/>
    <property type="match status" value="1"/>
</dbReference>
<dbReference type="EMBL" id="JAHHUM010002030">
    <property type="protein sequence ID" value="KAK5607213.1"/>
    <property type="molecule type" value="Genomic_DNA"/>
</dbReference>
<evidence type="ECO:0000256" key="1">
    <source>
        <dbReference type="ARBA" id="ARBA00022670"/>
    </source>
</evidence>
<dbReference type="Pfam" id="PF00089">
    <property type="entry name" value="Trypsin"/>
    <property type="match status" value="1"/>
</dbReference>
<feature type="domain" description="Peptidase S1" evidence="8">
    <location>
        <begin position="73"/>
        <end position="266"/>
    </location>
</feature>
<dbReference type="PROSITE" id="PS50240">
    <property type="entry name" value="TRYPSIN_DOM"/>
    <property type="match status" value="1"/>
</dbReference>
<proteinExistence type="predicted"/>
<evidence type="ECO:0000313" key="9">
    <source>
        <dbReference type="EMBL" id="KAK5607213.1"/>
    </source>
</evidence>
<dbReference type="PANTHER" id="PTHR24252:SF7">
    <property type="entry name" value="HYALIN"/>
    <property type="match status" value="1"/>
</dbReference>
<dbReference type="InterPro" id="IPR001254">
    <property type="entry name" value="Trypsin_dom"/>
</dbReference>
<evidence type="ECO:0000256" key="6">
    <source>
        <dbReference type="RuleBase" id="RU363034"/>
    </source>
</evidence>
<evidence type="ECO:0000313" key="10">
    <source>
        <dbReference type="Proteomes" id="UP001311232"/>
    </source>
</evidence>
<sequence length="291" mass="32049">MNILGLELEKYSPRDPDTGGRVEELGDKGVGRSLKPDGGDVVEKGRSSAEEQEILRCQSQLPECGRVITKNRIIGGQDADPGMWPWQASLQQFGFHFCGGSLITNEWVLTAAHCISRDDINITDIHLGVLQLDVSSPDRVNRTRGEIICHPDYDPRTNNNDICLLKLSAPVSFTNYIRPICLASEDSTIHDGLTSWVTGFGVTDNLSTSNTLQEVNVPIVGNNRCACYNQPSQINKNMICAGYSDGGKDSCQGDSGGPLTKWHYVGPGWSLVESKCFTVNYDLRYQYPSHH</sequence>
<protein>
    <recommendedName>
        <fullName evidence="8">Peptidase S1 domain-containing protein</fullName>
    </recommendedName>
</protein>
<dbReference type="GO" id="GO:0004252">
    <property type="term" value="F:serine-type endopeptidase activity"/>
    <property type="evidence" value="ECO:0007669"/>
    <property type="project" value="InterPro"/>
</dbReference>
<dbReference type="GO" id="GO:0006508">
    <property type="term" value="P:proteolysis"/>
    <property type="evidence" value="ECO:0007669"/>
    <property type="project" value="UniProtKB-KW"/>
</dbReference>